<reference evidence="5 6" key="1">
    <citation type="submission" date="2019-06" db="EMBL/GenBank/DDBJ databases">
        <title>Aeromicrobium sp. nov., isolated from a maize field.</title>
        <authorList>
            <person name="Lin S.-Y."/>
            <person name="Tsai C.-F."/>
            <person name="Young C.-C."/>
        </authorList>
    </citation>
    <scope>NUCLEOTIDE SEQUENCE [LARGE SCALE GENOMIC DNA]</scope>
    <source>
        <strain evidence="5 6">CC-CFT486</strain>
    </source>
</reference>
<dbReference type="PANTHER" id="PTHR16305:SF28">
    <property type="entry name" value="GUANYLATE CYCLASE DOMAIN-CONTAINING PROTEIN"/>
    <property type="match status" value="1"/>
</dbReference>
<dbReference type="GO" id="GO:0035556">
    <property type="term" value="P:intracellular signal transduction"/>
    <property type="evidence" value="ECO:0007669"/>
    <property type="project" value="InterPro"/>
</dbReference>
<evidence type="ECO:0000256" key="1">
    <source>
        <dbReference type="ARBA" id="ARBA00022741"/>
    </source>
</evidence>
<dbReference type="InterPro" id="IPR011990">
    <property type="entry name" value="TPR-like_helical_dom_sf"/>
</dbReference>
<name>A0A5C8NJH9_9ACTN</name>
<dbReference type="CDD" id="cd07302">
    <property type="entry name" value="CHD"/>
    <property type="match status" value="2"/>
</dbReference>
<protein>
    <submittedName>
        <fullName evidence="5">Tetratricopeptide repeat protein</fullName>
    </submittedName>
</protein>
<dbReference type="InterPro" id="IPR001054">
    <property type="entry name" value="A/G_cyclase"/>
</dbReference>
<accession>A0A5C8NJH9</accession>
<evidence type="ECO:0000313" key="5">
    <source>
        <dbReference type="EMBL" id="TXL60593.1"/>
    </source>
</evidence>
<dbReference type="GO" id="GO:0004016">
    <property type="term" value="F:adenylate cyclase activity"/>
    <property type="evidence" value="ECO:0007669"/>
    <property type="project" value="UniProtKB-ARBA"/>
</dbReference>
<dbReference type="SMART" id="SM00028">
    <property type="entry name" value="TPR"/>
    <property type="match status" value="4"/>
</dbReference>
<gene>
    <name evidence="5" type="ORF">FHP06_09115</name>
</gene>
<evidence type="ECO:0000256" key="2">
    <source>
        <dbReference type="ARBA" id="ARBA00022840"/>
    </source>
</evidence>
<dbReference type="PROSITE" id="PS50125">
    <property type="entry name" value="GUANYLATE_CYCLASE_2"/>
    <property type="match status" value="2"/>
</dbReference>
<dbReference type="Gene3D" id="1.25.40.10">
    <property type="entry name" value="Tetratricopeptide repeat domain"/>
    <property type="match status" value="2"/>
</dbReference>
<dbReference type="Pfam" id="PF00211">
    <property type="entry name" value="Guanylate_cyc"/>
    <property type="match status" value="1"/>
</dbReference>
<evidence type="ECO:0000259" key="4">
    <source>
        <dbReference type="PROSITE" id="PS50125"/>
    </source>
</evidence>
<dbReference type="PROSITE" id="PS50005">
    <property type="entry name" value="TPR"/>
    <property type="match status" value="1"/>
</dbReference>
<dbReference type="InterPro" id="IPR041664">
    <property type="entry name" value="AAA_16"/>
</dbReference>
<keyword evidence="6" id="KW-1185">Reference proteome</keyword>
<dbReference type="SUPFAM" id="SSF52540">
    <property type="entry name" value="P-loop containing nucleoside triphosphate hydrolases"/>
    <property type="match status" value="1"/>
</dbReference>
<dbReference type="GO" id="GO:0005524">
    <property type="term" value="F:ATP binding"/>
    <property type="evidence" value="ECO:0007669"/>
    <property type="project" value="UniProtKB-KW"/>
</dbReference>
<dbReference type="OrthoDB" id="5476461at2"/>
<organism evidence="5 6">
    <name type="scientific">Aeromicrobium terrae</name>
    <dbReference type="NCBI Taxonomy" id="2498846"/>
    <lineage>
        <taxon>Bacteria</taxon>
        <taxon>Bacillati</taxon>
        <taxon>Actinomycetota</taxon>
        <taxon>Actinomycetes</taxon>
        <taxon>Propionibacteriales</taxon>
        <taxon>Nocardioidaceae</taxon>
        <taxon>Aeromicrobium</taxon>
    </lineage>
</organism>
<dbReference type="Proteomes" id="UP000321571">
    <property type="component" value="Unassembled WGS sequence"/>
</dbReference>
<keyword evidence="2" id="KW-0067">ATP-binding</keyword>
<keyword evidence="1" id="KW-0547">Nucleotide-binding</keyword>
<dbReference type="InterPro" id="IPR019734">
    <property type="entry name" value="TPR_rpt"/>
</dbReference>
<proteinExistence type="predicted"/>
<dbReference type="SMART" id="SM00044">
    <property type="entry name" value="CYCc"/>
    <property type="match status" value="1"/>
</dbReference>
<dbReference type="Gene3D" id="3.40.50.300">
    <property type="entry name" value="P-loop containing nucleotide triphosphate hydrolases"/>
    <property type="match status" value="1"/>
</dbReference>
<dbReference type="SUPFAM" id="SSF55073">
    <property type="entry name" value="Nucleotide cyclase"/>
    <property type="match status" value="2"/>
</dbReference>
<dbReference type="Pfam" id="PF13191">
    <property type="entry name" value="AAA_16"/>
    <property type="match status" value="1"/>
</dbReference>
<dbReference type="PANTHER" id="PTHR16305">
    <property type="entry name" value="TESTICULAR SOLUBLE ADENYLYL CYCLASE"/>
    <property type="match status" value="1"/>
</dbReference>
<sequence>MHKRYCTRDLVEYVVRCRLGLIRFVGPAFALILESRVGGFDDTEAEMDRDQAVLGPYVPQLVQRWLHERDDQRRRSIPGTVVFADVSGFTSLTESLARRGKIGAEEMGDILNALFEKLLEPVYQHGGKLVKWGGDAVLLLIDRPDHAARALVAATEMQRVIRRAGRLRTSIGPVQLGMSIGIASGDVDFYLVGNHHRELIVAGDVATKVTHFEKIADAGEIVLDPLTVQLLKESGTPIVTRAKDDGRLVDVEATGLRLDPLEVRPATVYPDVDLGSALPAPLRDHFLSGGSESEHRSVAVGFLELAGFAALAASDGPDAVTDAIEAFVCDAQDAAARSEVTLVASDLAEDSVKLIYMSGAPRRVGDDEARVLTAMRSVIDDAGALPRRGGMTSGRVFAGDFGPPYRRTYSASGDSVNLAARLMATAEPGQLLTTLAASERVRGRFRTRQIPPFHVKGKTDPIDAVSVEAVLPLVERRATGQAPLVGRDHELDLLLGLMEEAAGGAGQVVDVVGPAGIGKTRLVEELTVRAGRRTMWVTGDGLARSTPYKALKDMLYRELRLDPTASRAAVADALGLVVREQAPDMVPWLPLLGPVVEADFAMTDVVRDLDQEARKERLEWVISELFGHLVAEPAVVVFHDAHLLDDASVDVLRRLVAEAGTRPWLVVAVYRPDERAEIADEATVIELGPLDPVAVEELVAALTDDDPLPAHRVAALIERAEGHPMFLEELVHHARHSPDARDLPDSVEEVVTSRIDRLTPPVRRTLRAAAVLGMVVELKVLDAVLRAEGGSGAARPDELRTLHEFVADLGDGRVEFHHHMARDAAYEGLAYRRRSRLHALTAEVIEVLGPDREEQAALLAIHCFEGARFRDAWRYSLLAAERALASYANSEAADAFQRAVEASRRLRDRSDLDLLGTYEALGDVRFELGEFDEARAAFRFALRLDDLDGPTLARLRMKMALVEGASARYSSSLRWITKGLNAVEDDDSDAAALVRGELMARYARALHLQGRDAQAVTWAARAVEQAERAGDDQVLAHALEYLDRSEVALGRASETPRALQSLEIYERLGDLTGQGRIHNSLGMRDYFVGQWPEALAHYRAAAEVYRRAGREWSAATAEANIAEVLIDQGRLAEAHGLLRSAMRVWRGIGAETEVAFGQYQLGRMAAREGRFDEAFDLLEQARRYCEGAGETGEVRVIDALRAEALELAGRHGEAVELAVRALGEALAAPGLVATVPLLQRVRAAGLAALGEHDEAHEARLAGLEAARERGSLHDVAMALRLLREESEGRVEPETLAAWEAEMRELSRRLGLADAVPV</sequence>
<feature type="domain" description="Guanylate cyclase" evidence="4">
    <location>
        <begin position="80"/>
        <end position="213"/>
    </location>
</feature>
<keyword evidence="3" id="KW-0802">TPR repeat</keyword>
<dbReference type="SUPFAM" id="SSF48452">
    <property type="entry name" value="TPR-like"/>
    <property type="match status" value="1"/>
</dbReference>
<dbReference type="GO" id="GO:0005737">
    <property type="term" value="C:cytoplasm"/>
    <property type="evidence" value="ECO:0007669"/>
    <property type="project" value="TreeGrafter"/>
</dbReference>
<dbReference type="Pfam" id="PF13424">
    <property type="entry name" value="TPR_12"/>
    <property type="match status" value="1"/>
</dbReference>
<comment type="caution">
    <text evidence="5">The sequence shown here is derived from an EMBL/GenBank/DDBJ whole genome shotgun (WGS) entry which is preliminary data.</text>
</comment>
<evidence type="ECO:0000313" key="6">
    <source>
        <dbReference type="Proteomes" id="UP000321571"/>
    </source>
</evidence>
<dbReference type="InterPro" id="IPR029787">
    <property type="entry name" value="Nucleotide_cyclase"/>
</dbReference>
<dbReference type="EMBL" id="VDUX01000004">
    <property type="protein sequence ID" value="TXL60593.1"/>
    <property type="molecule type" value="Genomic_DNA"/>
</dbReference>
<feature type="domain" description="Guanylate cyclase" evidence="4">
    <location>
        <begin position="299"/>
        <end position="423"/>
    </location>
</feature>
<dbReference type="InterPro" id="IPR027417">
    <property type="entry name" value="P-loop_NTPase"/>
</dbReference>
<dbReference type="Gene3D" id="3.30.70.1230">
    <property type="entry name" value="Nucleotide cyclase"/>
    <property type="match status" value="2"/>
</dbReference>
<feature type="repeat" description="TPR" evidence="3">
    <location>
        <begin position="915"/>
        <end position="948"/>
    </location>
</feature>
<dbReference type="GO" id="GO:0009190">
    <property type="term" value="P:cyclic nucleotide biosynthetic process"/>
    <property type="evidence" value="ECO:0007669"/>
    <property type="project" value="InterPro"/>
</dbReference>
<dbReference type="SUPFAM" id="SSF81901">
    <property type="entry name" value="HCP-like"/>
    <property type="match status" value="1"/>
</dbReference>
<evidence type="ECO:0000256" key="3">
    <source>
        <dbReference type="PROSITE-ProRule" id="PRU00339"/>
    </source>
</evidence>